<evidence type="ECO:0000313" key="2">
    <source>
        <dbReference type="EMBL" id="KAK0176040.1"/>
    </source>
</evidence>
<dbReference type="Pfam" id="PF09820">
    <property type="entry name" value="AAA-ATPase_like"/>
    <property type="match status" value="2"/>
</dbReference>
<name>A0AA39FUF4_9HYME</name>
<evidence type="ECO:0000259" key="1">
    <source>
        <dbReference type="Pfam" id="PF09820"/>
    </source>
</evidence>
<organism evidence="2 3">
    <name type="scientific">Microctonus aethiopoides</name>
    <dbReference type="NCBI Taxonomy" id="144406"/>
    <lineage>
        <taxon>Eukaryota</taxon>
        <taxon>Metazoa</taxon>
        <taxon>Ecdysozoa</taxon>
        <taxon>Arthropoda</taxon>
        <taxon>Hexapoda</taxon>
        <taxon>Insecta</taxon>
        <taxon>Pterygota</taxon>
        <taxon>Neoptera</taxon>
        <taxon>Endopterygota</taxon>
        <taxon>Hymenoptera</taxon>
        <taxon>Apocrita</taxon>
        <taxon>Ichneumonoidea</taxon>
        <taxon>Braconidae</taxon>
        <taxon>Euphorinae</taxon>
        <taxon>Microctonus</taxon>
    </lineage>
</organism>
<feature type="domain" description="AAA-ATPase-like" evidence="1">
    <location>
        <begin position="117"/>
        <end position="286"/>
    </location>
</feature>
<reference evidence="2" key="1">
    <citation type="journal article" date="2023" name="bioRxiv">
        <title>Scaffold-level genome assemblies of two parasitoid biocontrol wasps reveal the parthenogenesis mechanism and an associated novel virus.</title>
        <authorList>
            <person name="Inwood S."/>
            <person name="Skelly J."/>
            <person name="Guhlin J."/>
            <person name="Harrop T."/>
            <person name="Goldson S."/>
            <person name="Dearden P."/>
        </authorList>
    </citation>
    <scope>NUCLEOTIDE SEQUENCE</scope>
    <source>
        <strain evidence="2">Irish</strain>
        <tissue evidence="2">Whole body</tissue>
    </source>
</reference>
<dbReference type="EMBL" id="JAQQBS010000001">
    <property type="protein sequence ID" value="KAK0176040.1"/>
    <property type="molecule type" value="Genomic_DNA"/>
</dbReference>
<dbReference type="AlphaFoldDB" id="A0AA39FUF4"/>
<comment type="caution">
    <text evidence="2">The sequence shown here is derived from an EMBL/GenBank/DDBJ whole genome shotgun (WGS) entry which is preliminary data.</text>
</comment>
<dbReference type="Proteomes" id="UP001168990">
    <property type="component" value="Unassembled WGS sequence"/>
</dbReference>
<keyword evidence="3" id="KW-1185">Reference proteome</keyword>
<gene>
    <name evidence="2" type="ORF">PV328_000217</name>
</gene>
<dbReference type="PANTHER" id="PTHR34825:SF1">
    <property type="entry name" value="AAA-ATPASE-LIKE DOMAIN-CONTAINING PROTEIN"/>
    <property type="match status" value="1"/>
</dbReference>
<dbReference type="InterPro" id="IPR018631">
    <property type="entry name" value="AAA-ATPase-like_dom"/>
</dbReference>
<evidence type="ECO:0000313" key="3">
    <source>
        <dbReference type="Proteomes" id="UP001168990"/>
    </source>
</evidence>
<reference evidence="2" key="2">
    <citation type="submission" date="2023-03" db="EMBL/GenBank/DDBJ databases">
        <authorList>
            <person name="Inwood S.N."/>
            <person name="Skelly J.G."/>
            <person name="Guhlin J."/>
            <person name="Harrop T.W.R."/>
            <person name="Goldson S.G."/>
            <person name="Dearden P.K."/>
        </authorList>
    </citation>
    <scope>NUCLEOTIDE SEQUENCE</scope>
    <source>
        <strain evidence="2">Irish</strain>
        <tissue evidence="2">Whole body</tissue>
    </source>
</reference>
<feature type="domain" description="AAA-ATPase-like" evidence="1">
    <location>
        <begin position="47"/>
        <end position="94"/>
    </location>
</feature>
<dbReference type="PANTHER" id="PTHR34825">
    <property type="entry name" value="CONSERVED PROTEIN, WITH A WEAK D-GALACTARATE DEHYDRATASE/ALTRONATE HYDROLASE DOMAIN"/>
    <property type="match status" value="1"/>
</dbReference>
<protein>
    <recommendedName>
        <fullName evidence="1">AAA-ATPase-like domain-containing protein</fullName>
    </recommendedName>
</protein>
<sequence length="675" mass="79628">MFLEPPPAKRPKKSDYKIKEYTQISSDTEKFKLPNGADSLYENYYNQPYYIDKTLLIKELFKKTHVLITTPSRFSKTLNMNMVKSFVEIELDKNGKAIELDFDDDKRCLKEIQPRSENFKLFQGKNILNEKDIVFKHFGKYPTIYVNFGEVQADNFGRIMHKLEVAIKEAFRKHSYLHESSMWNRPEFNKEKFMQYFDKEKYYLLSEKELQSGLEILSKFLHGYHGKPVYVFIDELDAPLTSMVYESRMKLKDKQKTIALLQMIFKKLLKGNKCVERSLFNGCHQLGKLLLQSASNVDHYAFMQGHIFSEFYALKEDEVMDLLKKAGKFEKFNEIKEMYNGYKTTLRDGRLIQIYNPWVILRCLRNIITGFDYISFRIDDGLGHPKIGPKITQLKSGECVTIKYVKNYGVKDIEILSKFAPKNENYYYIDMDMNMDMDSDSDSDSESEIDDYGVDLFIQFLYEDGFLYPTDFGDDYLTLAIPNKVVHHLIDNMLYFIQFKKKHCDPRPHLIKKFTESLEDVSRLCSEDRVRALADSIDVFFRKTHAPRNESELSFFLFMQMSQEFDMANVGWFTHIGTRCDALLVIDYLKIAFIFDYKFIKKKSNYAYRQIFDKKHYTLLELTSLEDIFSDELMHMFVKNKIYLGIQMDKDGRVSITYSFNNMDPDIVVSRGVLN</sequence>
<proteinExistence type="predicted"/>
<accession>A0AA39FUF4</accession>